<organism evidence="2 3">
    <name type="scientific">Penaeus vannamei</name>
    <name type="common">Whiteleg shrimp</name>
    <name type="synonym">Litopenaeus vannamei</name>
    <dbReference type="NCBI Taxonomy" id="6689"/>
    <lineage>
        <taxon>Eukaryota</taxon>
        <taxon>Metazoa</taxon>
        <taxon>Ecdysozoa</taxon>
        <taxon>Arthropoda</taxon>
        <taxon>Crustacea</taxon>
        <taxon>Multicrustacea</taxon>
        <taxon>Malacostraca</taxon>
        <taxon>Eumalacostraca</taxon>
        <taxon>Eucarida</taxon>
        <taxon>Decapoda</taxon>
        <taxon>Dendrobranchiata</taxon>
        <taxon>Penaeoidea</taxon>
        <taxon>Penaeidae</taxon>
        <taxon>Penaeus</taxon>
    </lineage>
</organism>
<reference evidence="2 3" key="2">
    <citation type="submission" date="2019-01" db="EMBL/GenBank/DDBJ databases">
        <title>The decoding of complex shrimp genome reveals the adaptation for benthos swimmer, frequently molting mechanism and breeding impact on genome.</title>
        <authorList>
            <person name="Sun Y."/>
            <person name="Gao Y."/>
            <person name="Yu Y."/>
        </authorList>
    </citation>
    <scope>NUCLEOTIDE SEQUENCE [LARGE SCALE GENOMIC DNA]</scope>
    <source>
        <tissue evidence="2">Muscle</tissue>
    </source>
</reference>
<dbReference type="PANTHER" id="PTHR12771">
    <property type="entry name" value="ENGULFMENT AND CELL MOTILITY"/>
    <property type="match status" value="1"/>
</dbReference>
<comment type="caution">
    <text evidence="2">The sequence shown here is derived from an EMBL/GenBank/DDBJ whole genome shotgun (WGS) entry which is preliminary data.</text>
</comment>
<dbReference type="GO" id="GO:0005096">
    <property type="term" value="F:GTPase activator activity"/>
    <property type="evidence" value="ECO:0007669"/>
    <property type="project" value="TreeGrafter"/>
</dbReference>
<proteinExistence type="predicted"/>
<dbReference type="Proteomes" id="UP000283509">
    <property type="component" value="Unassembled WGS sequence"/>
</dbReference>
<evidence type="ECO:0000313" key="2">
    <source>
        <dbReference type="EMBL" id="ROT63724.1"/>
    </source>
</evidence>
<dbReference type="InterPro" id="IPR006816">
    <property type="entry name" value="ELMO_dom"/>
</dbReference>
<reference evidence="2 3" key="1">
    <citation type="submission" date="2018-04" db="EMBL/GenBank/DDBJ databases">
        <authorList>
            <person name="Zhang X."/>
            <person name="Yuan J."/>
            <person name="Li F."/>
            <person name="Xiang J."/>
        </authorList>
    </citation>
    <scope>NUCLEOTIDE SEQUENCE [LARGE SCALE GENOMIC DNA]</scope>
    <source>
        <tissue evidence="2">Muscle</tissue>
    </source>
</reference>
<dbReference type="STRING" id="6689.A0A3R7P8C6"/>
<sequence length="123" mass="14330">MENKCIERTLKPDLIYYAVFAIVRIKKINTKVHKKFSDILCECLTQIWGYRQLLAEIEAIRQEAYNIENAGHEAMLMRLWVALMPGMPLEARITKQWQMIGFQGDDPRTDFRGMGLLGLENLL</sequence>
<evidence type="ECO:0000259" key="1">
    <source>
        <dbReference type="PROSITE" id="PS51335"/>
    </source>
</evidence>
<dbReference type="InterPro" id="IPR050868">
    <property type="entry name" value="ELMO_domain-containing"/>
</dbReference>
<keyword evidence="3" id="KW-1185">Reference proteome</keyword>
<dbReference type="PROSITE" id="PS51335">
    <property type="entry name" value="ELMO"/>
    <property type="match status" value="1"/>
</dbReference>
<dbReference type="EMBL" id="QCYY01003389">
    <property type="protein sequence ID" value="ROT63724.1"/>
    <property type="molecule type" value="Genomic_DNA"/>
</dbReference>
<evidence type="ECO:0000313" key="3">
    <source>
        <dbReference type="Proteomes" id="UP000283509"/>
    </source>
</evidence>
<dbReference type="PANTHER" id="PTHR12771:SF51">
    <property type="entry name" value="LD01482P"/>
    <property type="match status" value="1"/>
</dbReference>
<gene>
    <name evidence="2" type="ORF">C7M84_018377</name>
</gene>
<dbReference type="OrthoDB" id="67155at2759"/>
<feature type="domain" description="ELMO" evidence="1">
    <location>
        <begin position="71"/>
        <end position="123"/>
    </location>
</feature>
<accession>A0A3R7P8C6</accession>
<dbReference type="Pfam" id="PF04727">
    <property type="entry name" value="ELMO_CED12"/>
    <property type="match status" value="1"/>
</dbReference>
<dbReference type="AlphaFoldDB" id="A0A3R7P8C6"/>
<protein>
    <submittedName>
        <fullName evidence="2">ELMO domain-containing protein 1</fullName>
    </submittedName>
</protein>
<name>A0A3R7P8C6_PENVA</name>